<feature type="repeat" description="TPR" evidence="1">
    <location>
        <begin position="76"/>
        <end position="109"/>
    </location>
</feature>
<dbReference type="eggNOG" id="COG0457">
    <property type="taxonomic scope" value="Bacteria"/>
</dbReference>
<dbReference type="OrthoDB" id="6253367at2"/>
<dbReference type="PROSITE" id="PS50005">
    <property type="entry name" value="TPR"/>
    <property type="match status" value="1"/>
</dbReference>
<dbReference type="STRING" id="177439.DP2970"/>
<accession>Q6AIY1</accession>
<dbReference type="EMBL" id="CR522870">
    <property type="protein sequence ID" value="CAG37699.1"/>
    <property type="molecule type" value="Genomic_DNA"/>
</dbReference>
<keyword evidence="1" id="KW-0802">TPR repeat</keyword>
<dbReference type="Gene3D" id="1.25.40.10">
    <property type="entry name" value="Tetratricopeptide repeat domain"/>
    <property type="match status" value="2"/>
</dbReference>
<dbReference type="HOGENOM" id="CLU_640753_0_0_7"/>
<evidence type="ECO:0000256" key="1">
    <source>
        <dbReference type="PROSITE-ProRule" id="PRU00339"/>
    </source>
</evidence>
<proteinExistence type="predicted"/>
<dbReference type="Pfam" id="PF13174">
    <property type="entry name" value="TPR_6"/>
    <property type="match status" value="2"/>
</dbReference>
<dbReference type="InterPro" id="IPR011990">
    <property type="entry name" value="TPR-like_helical_dom_sf"/>
</dbReference>
<keyword evidence="3" id="KW-1185">Reference proteome</keyword>
<evidence type="ECO:0000313" key="3">
    <source>
        <dbReference type="Proteomes" id="UP000000602"/>
    </source>
</evidence>
<name>Q6AIY1_DESPS</name>
<protein>
    <submittedName>
        <fullName evidence="2">Uncharacterized protein</fullName>
    </submittedName>
</protein>
<dbReference type="AlphaFoldDB" id="Q6AIY1"/>
<gene>
    <name evidence="2" type="ordered locus">DP2970</name>
</gene>
<dbReference type="Proteomes" id="UP000000602">
    <property type="component" value="Chromosome"/>
</dbReference>
<reference evidence="3" key="1">
    <citation type="journal article" date="2004" name="Environ. Microbiol.">
        <title>The genome of Desulfotalea psychrophila, a sulfate-reducing bacterium from permanently cold Arctic sediments.</title>
        <authorList>
            <person name="Rabus R."/>
            <person name="Ruepp A."/>
            <person name="Frickey T."/>
            <person name="Rattei T."/>
            <person name="Fartmann B."/>
            <person name="Stark M."/>
            <person name="Bauer M."/>
            <person name="Zibat A."/>
            <person name="Lombardot T."/>
            <person name="Becker I."/>
            <person name="Amann J."/>
            <person name="Gellner K."/>
            <person name="Teeling H."/>
            <person name="Leuschner W.D."/>
            <person name="Gloeckner F.-O."/>
            <person name="Lupas A.N."/>
            <person name="Amann R."/>
            <person name="Klenk H.-P."/>
        </authorList>
    </citation>
    <scope>NUCLEOTIDE SEQUENCE [LARGE SCALE GENOMIC DNA]</scope>
    <source>
        <strain evidence="3">DSM 12343 / LSv54</strain>
    </source>
</reference>
<sequence>MLIFPSPSPLTRMVSMRILTVFLVFFLSAPLLYGQEHVSQRDYALLEKSQACLQKEAPAEALETLRPLLARKRPLSFALSYAGLAYALLGNDAKALQTWQQAVSLYPAKKNFCYNLGMAQMGQELFAPALNSFQRVIALEGEAGGLSPAYYYLAFAYYRLGQFSSAEEAISRLTSGAAVKGHWLLLQIHCQIARQRWKAAEESGRQLVRLAPTVVSNWQLLAQIAVNRRAYPRATAYLEVAQALVSRPGNTQMLSRLYGIQHAFNEEVRVQEVGAPTLLQVEELIRSCQYSQALVRLDLLGDPPNMESSYVRARIHYALGQNSLALACLRLLPQQRYLCLLAPNSVGQLGGKALRHKKDGLRVQAFLLAGQIYWLDHHWQEARDIFKQLELLPGYGEIGGGLADCMQSLLDEEGEEFFAPQLLDPPLMVGEIR</sequence>
<organism evidence="2 3">
    <name type="scientific">Desulfotalea psychrophila (strain LSv54 / DSM 12343)</name>
    <dbReference type="NCBI Taxonomy" id="177439"/>
    <lineage>
        <taxon>Bacteria</taxon>
        <taxon>Pseudomonadati</taxon>
        <taxon>Thermodesulfobacteriota</taxon>
        <taxon>Desulfobulbia</taxon>
        <taxon>Desulfobulbales</taxon>
        <taxon>Desulfocapsaceae</taxon>
        <taxon>Desulfotalea</taxon>
    </lineage>
</organism>
<evidence type="ECO:0000313" key="2">
    <source>
        <dbReference type="EMBL" id="CAG37699.1"/>
    </source>
</evidence>
<dbReference type="KEGG" id="dps:DP2970"/>
<dbReference type="SMART" id="SM00028">
    <property type="entry name" value="TPR"/>
    <property type="match status" value="4"/>
</dbReference>
<dbReference type="SUPFAM" id="SSF48452">
    <property type="entry name" value="TPR-like"/>
    <property type="match status" value="1"/>
</dbReference>
<dbReference type="InterPro" id="IPR019734">
    <property type="entry name" value="TPR_rpt"/>
</dbReference>